<dbReference type="RefSeq" id="WP_008054911.1">
    <property type="nucleotide sequence ID" value="NZ_FO818640.1"/>
</dbReference>
<dbReference type="PANTHER" id="PTHR36766">
    <property type="entry name" value="PLANT BROAD-SPECTRUM MILDEW RESISTANCE PROTEIN RPW8"/>
    <property type="match status" value="1"/>
</dbReference>
<dbReference type="GO" id="GO:0043531">
    <property type="term" value="F:ADP binding"/>
    <property type="evidence" value="ECO:0007669"/>
    <property type="project" value="InterPro"/>
</dbReference>
<organism evidence="3 4">
    <name type="scientific">Limnospira indica PCC 8005</name>
    <dbReference type="NCBI Taxonomy" id="376219"/>
    <lineage>
        <taxon>Bacteria</taxon>
        <taxon>Bacillati</taxon>
        <taxon>Cyanobacteriota</taxon>
        <taxon>Cyanophyceae</taxon>
        <taxon>Oscillatoriophycideae</taxon>
        <taxon>Oscillatoriales</taxon>
        <taxon>Sirenicapillariaceae</taxon>
        <taxon>Limnospira</taxon>
    </lineage>
</organism>
<feature type="domain" description="NB-ARC" evidence="1">
    <location>
        <begin position="155"/>
        <end position="253"/>
    </location>
</feature>
<gene>
    <name evidence="3" type="ORF">ARTHRO_60291</name>
</gene>
<dbReference type="EMBL" id="FO818640">
    <property type="protein sequence ID" value="CDM97690.1"/>
    <property type="molecule type" value="Genomic_DNA"/>
</dbReference>
<evidence type="ECO:0000313" key="3">
    <source>
        <dbReference type="EMBL" id="CDM97690.1"/>
    </source>
</evidence>
<evidence type="ECO:0000259" key="2">
    <source>
        <dbReference type="Pfam" id="PF26355"/>
    </source>
</evidence>
<dbReference type="SUPFAM" id="SSF52540">
    <property type="entry name" value="P-loop containing nucleoside triphosphate hydrolases"/>
    <property type="match status" value="1"/>
</dbReference>
<dbReference type="AlphaFoldDB" id="A0A9P1P180"/>
<accession>A0A9P1P180</accession>
<evidence type="ECO:0000259" key="1">
    <source>
        <dbReference type="Pfam" id="PF00931"/>
    </source>
</evidence>
<dbReference type="InterPro" id="IPR058651">
    <property type="entry name" value="HTH_VMAP-M9"/>
</dbReference>
<dbReference type="Pfam" id="PF00931">
    <property type="entry name" value="NB-ARC"/>
    <property type="match status" value="1"/>
</dbReference>
<sequence length="469" mass="53544">MAETLTKPKFMDITELLQFADRLVSQQTGEHLDDLQKSIIQGLLTGKTYKDIAEDIGNDGYNENYIGDVSRKLFKILSQQLNEDIKKSNFCWTLERAINSQIFVNNNNVTLCPYYPNGNSEQEEQAIATPQPPPPQKICHDLTMAPKIWKFGDRTDEIDTLSRWLIDESIPLISVVGIAGIGKTTLVKKLVDRHKDNFEVVSWKNLKLSPHLTPIANDILTKFNKESSPKDYQIHDLINLLIQQKCLLILDDLQELFISGKLAGQYQKPYKNYSQFLRTIAQIEHKSSIIVISQEQSQEMLLSLNNDLYPIKSLTLSGLNSVDILESLQLSDRESWSNLIEIYEGHPVYLEDVSYLIRNMFCGKVSEFLAEDTPVITELMSSQLGEVFERLSSMEKAIALQLSQVDRPLSRSQLTEKLSLSSTEIIKGLQSLQRRCLLKTMENGTMMFRLSPVFKQYIWKGSMRGLPEI</sequence>
<reference evidence="3 4" key="1">
    <citation type="submission" date="2014-02" db="EMBL/GenBank/DDBJ databases">
        <authorList>
            <person name="Genoscope - CEA"/>
        </authorList>
    </citation>
    <scope>NUCLEOTIDE SEQUENCE [LARGE SCALE GENOMIC DNA]</scope>
    <source>
        <strain evidence="3 4">PCC 8005</strain>
    </source>
</reference>
<evidence type="ECO:0008006" key="5">
    <source>
        <dbReference type="Google" id="ProtNLM"/>
    </source>
</evidence>
<protein>
    <recommendedName>
        <fullName evidence="5">NB-ARC domain-containing protein</fullName>
    </recommendedName>
</protein>
<evidence type="ECO:0000313" key="4">
    <source>
        <dbReference type="Proteomes" id="UP000032946"/>
    </source>
</evidence>
<dbReference type="InterPro" id="IPR027417">
    <property type="entry name" value="P-loop_NTPase"/>
</dbReference>
<dbReference type="Gene3D" id="3.40.50.300">
    <property type="entry name" value="P-loop containing nucleotide triphosphate hydrolases"/>
    <property type="match status" value="1"/>
</dbReference>
<dbReference type="PRINTS" id="PR00364">
    <property type="entry name" value="DISEASERSIST"/>
</dbReference>
<proteinExistence type="predicted"/>
<name>A0A9P1P180_9CYAN</name>
<dbReference type="Proteomes" id="UP000032946">
    <property type="component" value="Chromosome"/>
</dbReference>
<dbReference type="Pfam" id="PF26355">
    <property type="entry name" value="HTH_VMAP-M9"/>
    <property type="match status" value="1"/>
</dbReference>
<keyword evidence="4" id="KW-1185">Reference proteome</keyword>
<feature type="domain" description="vWA-MoxR associated protein N-terminal HTH" evidence="2">
    <location>
        <begin position="11"/>
        <end position="96"/>
    </location>
</feature>
<dbReference type="PANTHER" id="PTHR36766:SF30">
    <property type="entry name" value="TIR-NBS TYPE DISEASE RESISTANCE PROTEIN-RELATED"/>
    <property type="match status" value="1"/>
</dbReference>
<dbReference type="InterPro" id="IPR002182">
    <property type="entry name" value="NB-ARC"/>
</dbReference>